<dbReference type="EMBL" id="JBBPBN010000013">
    <property type="protein sequence ID" value="KAK9026179.1"/>
    <property type="molecule type" value="Genomic_DNA"/>
</dbReference>
<name>A0ABR2SMJ8_9ROSI</name>
<feature type="region of interest" description="Disordered" evidence="1">
    <location>
        <begin position="309"/>
        <end position="342"/>
    </location>
</feature>
<comment type="caution">
    <text evidence="2">The sequence shown here is derived from an EMBL/GenBank/DDBJ whole genome shotgun (WGS) entry which is preliminary data.</text>
</comment>
<gene>
    <name evidence="2" type="ORF">V6N11_039025</name>
</gene>
<accession>A0ABR2SMJ8</accession>
<proteinExistence type="predicted"/>
<feature type="compositionally biased region" description="Acidic residues" evidence="1">
    <location>
        <begin position="312"/>
        <end position="329"/>
    </location>
</feature>
<evidence type="ECO:0000313" key="3">
    <source>
        <dbReference type="Proteomes" id="UP001396334"/>
    </source>
</evidence>
<sequence>MLSLGSEPAGQPVTVLTPLVNSGGRSPEVVPGIQSGPSLERPASPTSVQEQPVHKKNRTADIEGDVVQEMVMDTLEDMENGEHGKGTAGVVGSDQGGKASYAHMVAKSGSDEERGKSAATLTDEEEGRGHRGSRFTALEVSDDGGLLRGSGEDVHGDPPMVEADARPRAGSMEFPRVTREKNSAYVASNPEKRTKNGRKNNSSPVVLPIVEGQEASVVSRKATGKGGNHSTVIIQEQNEKGLTTSMFRGGRRVGGLAKGNLGVHGVGLKAKRVLDVRRGASTSVSGFVANVVGELDKIAEDTGLAANTEQLMSEDDSSWSDFQNEDDGDPALLDPDGGADGQ</sequence>
<feature type="region of interest" description="Disordered" evidence="1">
    <location>
        <begin position="1"/>
        <end position="65"/>
    </location>
</feature>
<protein>
    <submittedName>
        <fullName evidence="2">Uncharacterized protein</fullName>
    </submittedName>
</protein>
<dbReference type="Proteomes" id="UP001396334">
    <property type="component" value="Unassembled WGS sequence"/>
</dbReference>
<evidence type="ECO:0000313" key="2">
    <source>
        <dbReference type="EMBL" id="KAK9026179.1"/>
    </source>
</evidence>
<evidence type="ECO:0000256" key="1">
    <source>
        <dbReference type="SAM" id="MobiDB-lite"/>
    </source>
</evidence>
<feature type="region of interest" description="Disordered" evidence="1">
    <location>
        <begin position="78"/>
        <end position="204"/>
    </location>
</feature>
<keyword evidence="3" id="KW-1185">Reference proteome</keyword>
<organism evidence="2 3">
    <name type="scientific">Hibiscus sabdariffa</name>
    <name type="common">roselle</name>
    <dbReference type="NCBI Taxonomy" id="183260"/>
    <lineage>
        <taxon>Eukaryota</taxon>
        <taxon>Viridiplantae</taxon>
        <taxon>Streptophyta</taxon>
        <taxon>Embryophyta</taxon>
        <taxon>Tracheophyta</taxon>
        <taxon>Spermatophyta</taxon>
        <taxon>Magnoliopsida</taxon>
        <taxon>eudicotyledons</taxon>
        <taxon>Gunneridae</taxon>
        <taxon>Pentapetalae</taxon>
        <taxon>rosids</taxon>
        <taxon>malvids</taxon>
        <taxon>Malvales</taxon>
        <taxon>Malvaceae</taxon>
        <taxon>Malvoideae</taxon>
        <taxon>Hibiscus</taxon>
    </lineage>
</organism>
<reference evidence="2 3" key="1">
    <citation type="journal article" date="2024" name="G3 (Bethesda)">
        <title>Genome assembly of Hibiscus sabdariffa L. provides insights into metabolisms of medicinal natural products.</title>
        <authorList>
            <person name="Kim T."/>
        </authorList>
    </citation>
    <scope>NUCLEOTIDE SEQUENCE [LARGE SCALE GENOMIC DNA]</scope>
    <source>
        <strain evidence="2">TK-2024</strain>
        <tissue evidence="2">Old leaves</tissue>
    </source>
</reference>